<accession>A0A1I7UU24</accession>
<keyword evidence="2" id="KW-1185">Reference proteome</keyword>
<dbReference type="PROSITE" id="PS50181">
    <property type="entry name" value="FBOX"/>
    <property type="match status" value="1"/>
</dbReference>
<evidence type="ECO:0000313" key="3">
    <source>
        <dbReference type="WBParaSite" id="Csp11.Scaffold630.g19352.t2"/>
    </source>
</evidence>
<dbReference type="PANTHER" id="PTHR21503">
    <property type="entry name" value="F-BOX-CONTAINING HYPOTHETICAL PROTEIN C.ELEGANS"/>
    <property type="match status" value="1"/>
</dbReference>
<dbReference type="WBParaSite" id="Csp11.Scaffold630.g19352.t2">
    <property type="protein sequence ID" value="Csp11.Scaffold630.g19352.t2"/>
    <property type="gene ID" value="Csp11.Scaffold630.g19352"/>
</dbReference>
<reference evidence="3" key="1">
    <citation type="submission" date="2016-11" db="UniProtKB">
        <authorList>
            <consortium name="WormBaseParasite"/>
        </authorList>
    </citation>
    <scope>IDENTIFICATION</scope>
</reference>
<dbReference type="Proteomes" id="UP000095282">
    <property type="component" value="Unplaced"/>
</dbReference>
<evidence type="ECO:0000313" key="2">
    <source>
        <dbReference type="Proteomes" id="UP000095282"/>
    </source>
</evidence>
<protein>
    <submittedName>
        <fullName evidence="3">F-box domain-containing protein</fullName>
    </submittedName>
</protein>
<dbReference type="Pfam" id="PF00646">
    <property type="entry name" value="F-box"/>
    <property type="match status" value="1"/>
</dbReference>
<dbReference type="AlphaFoldDB" id="A0A1I7UU24"/>
<sequence length="336" mass="39325">MTTFPLLQLPLVAMEHVLCMMSPFELIDVSLASSRAKRCVKNFTRTQQIISTSFDNSHHSITFQIKRMSWRYAIKMNESHASRYKCVNQLARIHFKTDTELIIKVSEKPLKEIIKWFDYAREVLNCKIDDVSLDLGYPSSENRETIDWIAAQNKTMNNMEILNDLGESYDHLNEDLKYIMKRIHVSGRFNLEIEKYKDDFRMEIPGKPAYLCILNAQFIDYEQLLKLKSPVIILQNSILTSQEINQFLRSWISCETHFELEAIEISVSDPDAMIEIIDLPHEKTNDPKIVKAFGGYPHYHQVKNEIFTIKRSDGKKRASVNIDRLWYGRSLFLIVH</sequence>
<proteinExistence type="predicted"/>
<dbReference type="Pfam" id="PF07735">
    <property type="entry name" value="FBA_2"/>
    <property type="match status" value="1"/>
</dbReference>
<organism evidence="2 3">
    <name type="scientific">Caenorhabditis tropicalis</name>
    <dbReference type="NCBI Taxonomy" id="1561998"/>
    <lineage>
        <taxon>Eukaryota</taxon>
        <taxon>Metazoa</taxon>
        <taxon>Ecdysozoa</taxon>
        <taxon>Nematoda</taxon>
        <taxon>Chromadorea</taxon>
        <taxon>Rhabditida</taxon>
        <taxon>Rhabditina</taxon>
        <taxon>Rhabditomorpha</taxon>
        <taxon>Rhabditoidea</taxon>
        <taxon>Rhabditidae</taxon>
        <taxon>Peloderinae</taxon>
        <taxon>Caenorhabditis</taxon>
    </lineage>
</organism>
<name>A0A1I7UU24_9PELO</name>
<dbReference type="InterPro" id="IPR012885">
    <property type="entry name" value="F-box_Sdz-33"/>
</dbReference>
<dbReference type="PANTHER" id="PTHR21503:SF53">
    <property type="entry name" value="F-BOX ASSOCIATED DOMAIN-CONTAINING PROTEIN-RELATED"/>
    <property type="match status" value="1"/>
</dbReference>
<feature type="domain" description="F-box" evidence="1">
    <location>
        <begin position="3"/>
        <end position="49"/>
    </location>
</feature>
<dbReference type="eggNOG" id="ENOG502TKJH">
    <property type="taxonomic scope" value="Eukaryota"/>
</dbReference>
<dbReference type="InterPro" id="IPR001810">
    <property type="entry name" value="F-box_dom"/>
</dbReference>
<evidence type="ECO:0000259" key="1">
    <source>
        <dbReference type="PROSITE" id="PS50181"/>
    </source>
</evidence>